<comment type="domain">
    <text evidence="4">The Q motif is unique to and characteristic of the DEAD box family of RNA helicases and controls ATP binding and hydrolysis.</text>
</comment>
<evidence type="ECO:0000256" key="1">
    <source>
        <dbReference type="ARBA" id="ARBA00022741"/>
    </source>
</evidence>
<dbReference type="Pfam" id="PF00270">
    <property type="entry name" value="DEAD"/>
    <property type="match status" value="1"/>
</dbReference>
<dbReference type="PROSITE" id="PS51192">
    <property type="entry name" value="HELICASE_ATP_BIND_1"/>
    <property type="match status" value="1"/>
</dbReference>
<keyword evidence="3 4" id="KW-0067">ATP-binding</keyword>
<evidence type="ECO:0000313" key="6">
    <source>
        <dbReference type="EMBL" id="GMS82921.1"/>
    </source>
</evidence>
<evidence type="ECO:0000313" key="7">
    <source>
        <dbReference type="Proteomes" id="UP001432027"/>
    </source>
</evidence>
<feature type="non-terminal residue" evidence="6">
    <location>
        <position position="1"/>
    </location>
</feature>
<dbReference type="EMBL" id="BTSX01000002">
    <property type="protein sequence ID" value="GMS82921.1"/>
    <property type="molecule type" value="Genomic_DNA"/>
</dbReference>
<comment type="catalytic activity">
    <reaction evidence="4">
        <text>ATP + H2O = ADP + phosphate + H(+)</text>
        <dbReference type="Rhea" id="RHEA:13065"/>
        <dbReference type="ChEBI" id="CHEBI:15377"/>
        <dbReference type="ChEBI" id="CHEBI:15378"/>
        <dbReference type="ChEBI" id="CHEBI:30616"/>
        <dbReference type="ChEBI" id="CHEBI:43474"/>
        <dbReference type="ChEBI" id="CHEBI:456216"/>
        <dbReference type="EC" id="3.6.4.13"/>
    </reaction>
</comment>
<dbReference type="InterPro" id="IPR014001">
    <property type="entry name" value="Helicase_ATP-bd"/>
</dbReference>
<dbReference type="InterPro" id="IPR011545">
    <property type="entry name" value="DEAD/DEAH_box_helicase_dom"/>
</dbReference>
<name>A0AAV5SHZ3_9BILA</name>
<comment type="similarity">
    <text evidence="4">Belongs to the DEAD box helicase family.</text>
</comment>
<evidence type="ECO:0000259" key="5">
    <source>
        <dbReference type="PROSITE" id="PS51192"/>
    </source>
</evidence>
<keyword evidence="2 4" id="KW-0378">Hydrolase</keyword>
<keyword evidence="4" id="KW-0347">Helicase</keyword>
<dbReference type="SMART" id="SM00487">
    <property type="entry name" value="DEXDc"/>
    <property type="match status" value="1"/>
</dbReference>
<comment type="function">
    <text evidence="4">RNA helicase.</text>
</comment>
<dbReference type="GO" id="GO:0003724">
    <property type="term" value="F:RNA helicase activity"/>
    <property type="evidence" value="ECO:0007669"/>
    <property type="project" value="UniProtKB-EC"/>
</dbReference>
<evidence type="ECO:0000256" key="3">
    <source>
        <dbReference type="ARBA" id="ARBA00022840"/>
    </source>
</evidence>
<comment type="caution">
    <text evidence="6">The sequence shown here is derived from an EMBL/GenBank/DDBJ whole genome shotgun (WGS) entry which is preliminary data.</text>
</comment>
<accession>A0AAV5SHZ3</accession>
<dbReference type="AlphaFoldDB" id="A0AAV5SHZ3"/>
<dbReference type="GO" id="GO:0016787">
    <property type="term" value="F:hydrolase activity"/>
    <property type="evidence" value="ECO:0007669"/>
    <property type="project" value="UniProtKB-KW"/>
</dbReference>
<keyword evidence="4" id="KW-0694">RNA-binding</keyword>
<dbReference type="InterPro" id="IPR027417">
    <property type="entry name" value="P-loop_NTPase"/>
</dbReference>
<dbReference type="SUPFAM" id="SSF52540">
    <property type="entry name" value="P-loop containing nucleoside triphosphate hydrolases"/>
    <property type="match status" value="1"/>
</dbReference>
<sequence length="179" mass="19508">VVSAQYEILSRWMHVISQSKKGSGKTAGAVISTLHHLEPVDGRVSALVVCNSGEAATLMGKELERFAAYLRPSVKMDVFTGSDGAAESANQLKHDSPDVVICTPGRLQTLVDSGVLNVDDVKRVVIDDADDVITDYGNRDFLQKMLSTMPNKPKMIILSSNPTKRIHREAQKIIPGRSH</sequence>
<reference evidence="6" key="1">
    <citation type="submission" date="2023-10" db="EMBL/GenBank/DDBJ databases">
        <title>Genome assembly of Pristionchus species.</title>
        <authorList>
            <person name="Yoshida K."/>
            <person name="Sommer R.J."/>
        </authorList>
    </citation>
    <scope>NUCLEOTIDE SEQUENCE</scope>
    <source>
        <strain evidence="6">RS0144</strain>
    </source>
</reference>
<keyword evidence="7" id="KW-1185">Reference proteome</keyword>
<feature type="domain" description="Helicase ATP-binding" evidence="5">
    <location>
        <begin position="6"/>
        <end position="179"/>
    </location>
</feature>
<gene>
    <name evidence="6" type="ORF">PENTCL1PPCAC_5096</name>
</gene>
<dbReference type="Gene3D" id="3.40.50.300">
    <property type="entry name" value="P-loop containing nucleotide triphosphate hydrolases"/>
    <property type="match status" value="1"/>
</dbReference>
<dbReference type="EC" id="3.6.4.13" evidence="4"/>
<organism evidence="6 7">
    <name type="scientific">Pristionchus entomophagus</name>
    <dbReference type="NCBI Taxonomy" id="358040"/>
    <lineage>
        <taxon>Eukaryota</taxon>
        <taxon>Metazoa</taxon>
        <taxon>Ecdysozoa</taxon>
        <taxon>Nematoda</taxon>
        <taxon>Chromadorea</taxon>
        <taxon>Rhabditida</taxon>
        <taxon>Rhabditina</taxon>
        <taxon>Diplogasteromorpha</taxon>
        <taxon>Diplogasteroidea</taxon>
        <taxon>Neodiplogasteridae</taxon>
        <taxon>Pristionchus</taxon>
    </lineage>
</organism>
<dbReference type="GO" id="GO:0003723">
    <property type="term" value="F:RNA binding"/>
    <property type="evidence" value="ECO:0007669"/>
    <property type="project" value="UniProtKB-UniRule"/>
</dbReference>
<keyword evidence="1 4" id="KW-0547">Nucleotide-binding</keyword>
<dbReference type="Proteomes" id="UP001432027">
    <property type="component" value="Unassembled WGS sequence"/>
</dbReference>
<evidence type="ECO:0000256" key="4">
    <source>
        <dbReference type="RuleBase" id="RU365068"/>
    </source>
</evidence>
<dbReference type="GO" id="GO:0005524">
    <property type="term" value="F:ATP binding"/>
    <property type="evidence" value="ECO:0007669"/>
    <property type="project" value="UniProtKB-UniRule"/>
</dbReference>
<proteinExistence type="inferred from homology"/>
<evidence type="ECO:0000256" key="2">
    <source>
        <dbReference type="ARBA" id="ARBA00022801"/>
    </source>
</evidence>
<dbReference type="PANTHER" id="PTHR24031">
    <property type="entry name" value="RNA HELICASE"/>
    <property type="match status" value="1"/>
</dbReference>
<protein>
    <recommendedName>
        <fullName evidence="4">ATP-dependent RNA helicase</fullName>
        <ecNumber evidence="4">3.6.4.13</ecNumber>
    </recommendedName>
</protein>